<evidence type="ECO:0000313" key="2">
    <source>
        <dbReference type="EMBL" id="KAK3771028.1"/>
    </source>
</evidence>
<keyword evidence="3" id="KW-1185">Reference proteome</keyword>
<organism evidence="2 3">
    <name type="scientific">Elysia crispata</name>
    <name type="common">lettuce slug</name>
    <dbReference type="NCBI Taxonomy" id="231223"/>
    <lineage>
        <taxon>Eukaryota</taxon>
        <taxon>Metazoa</taxon>
        <taxon>Spiralia</taxon>
        <taxon>Lophotrochozoa</taxon>
        <taxon>Mollusca</taxon>
        <taxon>Gastropoda</taxon>
        <taxon>Heterobranchia</taxon>
        <taxon>Euthyneura</taxon>
        <taxon>Panpulmonata</taxon>
        <taxon>Sacoglossa</taxon>
        <taxon>Placobranchoidea</taxon>
        <taxon>Plakobranchidae</taxon>
        <taxon>Elysia</taxon>
    </lineage>
</organism>
<sequence length="215" mass="23854">MDTKRYGGKDCRHKKGKGRTVDSVPASHTARCRAVSDGTRDLYHIVQPQIAHGRFPPATQPGVGQCQMVPETCTTLSSHRSRTAGSHQSHSQVWGSVRWYPRPVPDCPATDRARQVPHQSHSSVKVSVRWYPRPVPHCPATDRARQVPASHTARYCPAIDRARQVPARHTARCRAVSDGTRDLYQIVQPQIAHGRFPPVTQPGVGQCHMVPETCT</sequence>
<dbReference type="EMBL" id="JAWDGP010003778">
    <property type="protein sequence ID" value="KAK3771028.1"/>
    <property type="molecule type" value="Genomic_DNA"/>
</dbReference>
<feature type="compositionally biased region" description="Basic and acidic residues" evidence="1">
    <location>
        <begin position="1"/>
        <end position="10"/>
    </location>
</feature>
<accession>A0AAE1DIV2</accession>
<evidence type="ECO:0000256" key="1">
    <source>
        <dbReference type="SAM" id="MobiDB-lite"/>
    </source>
</evidence>
<dbReference type="Proteomes" id="UP001283361">
    <property type="component" value="Unassembled WGS sequence"/>
</dbReference>
<dbReference type="AlphaFoldDB" id="A0AAE1DIV2"/>
<proteinExistence type="predicted"/>
<feature type="region of interest" description="Disordered" evidence="1">
    <location>
        <begin position="1"/>
        <end position="25"/>
    </location>
</feature>
<comment type="caution">
    <text evidence="2">The sequence shown here is derived from an EMBL/GenBank/DDBJ whole genome shotgun (WGS) entry which is preliminary data.</text>
</comment>
<name>A0AAE1DIV2_9GAST</name>
<reference evidence="2" key="1">
    <citation type="journal article" date="2023" name="G3 (Bethesda)">
        <title>A reference genome for the long-term kleptoplast-retaining sea slug Elysia crispata morphotype clarki.</title>
        <authorList>
            <person name="Eastman K.E."/>
            <person name="Pendleton A.L."/>
            <person name="Shaikh M.A."/>
            <person name="Suttiyut T."/>
            <person name="Ogas R."/>
            <person name="Tomko P."/>
            <person name="Gavelis G."/>
            <person name="Widhalm J.R."/>
            <person name="Wisecaver J.H."/>
        </authorList>
    </citation>
    <scope>NUCLEOTIDE SEQUENCE</scope>
    <source>
        <strain evidence="2">ECLA1</strain>
    </source>
</reference>
<evidence type="ECO:0000313" key="3">
    <source>
        <dbReference type="Proteomes" id="UP001283361"/>
    </source>
</evidence>
<protein>
    <submittedName>
        <fullName evidence="2">Uncharacterized protein</fullName>
    </submittedName>
</protein>
<gene>
    <name evidence="2" type="ORF">RRG08_002076</name>
</gene>